<dbReference type="CDD" id="cd22343">
    <property type="entry name" value="PDDEXK_lambda_exonuclease-like"/>
    <property type="match status" value="1"/>
</dbReference>
<evidence type="ECO:0000259" key="2">
    <source>
        <dbReference type="Pfam" id="PF09588"/>
    </source>
</evidence>
<feature type="domain" description="YqaJ viral recombinase" evidence="2">
    <location>
        <begin position="156"/>
        <end position="291"/>
    </location>
</feature>
<dbReference type="PANTHER" id="PTHR46609:SF6">
    <property type="entry name" value="EXONUCLEASE, PHAGE-TYPE_RECB, C-TERMINAL DOMAIN-CONTAINING PROTEIN-RELATED"/>
    <property type="match status" value="1"/>
</dbReference>
<dbReference type="InterPro" id="IPR011335">
    <property type="entry name" value="Restrct_endonuc-II-like"/>
</dbReference>
<feature type="compositionally biased region" description="Acidic residues" evidence="1">
    <location>
        <begin position="7"/>
        <end position="17"/>
    </location>
</feature>
<name>A0A6C0IT49_9ZZZZ</name>
<dbReference type="InterPro" id="IPR051703">
    <property type="entry name" value="NF-kappa-B_Signaling_Reg"/>
</dbReference>
<dbReference type="Gene3D" id="3.90.320.10">
    <property type="match status" value="1"/>
</dbReference>
<dbReference type="EMBL" id="MN740229">
    <property type="protein sequence ID" value="QHT94713.1"/>
    <property type="molecule type" value="Genomic_DNA"/>
</dbReference>
<proteinExistence type="predicted"/>
<dbReference type="InterPro" id="IPR019080">
    <property type="entry name" value="YqaJ_viral_recombinase"/>
</dbReference>
<dbReference type="PANTHER" id="PTHR46609">
    <property type="entry name" value="EXONUCLEASE, PHAGE-TYPE/RECB, C-TERMINAL DOMAIN-CONTAINING PROTEIN"/>
    <property type="match status" value="1"/>
</dbReference>
<dbReference type="SUPFAM" id="SSF52980">
    <property type="entry name" value="Restriction endonuclease-like"/>
    <property type="match status" value="1"/>
</dbReference>
<protein>
    <recommendedName>
        <fullName evidence="2">YqaJ viral recombinase domain-containing protein</fullName>
    </recommendedName>
</protein>
<dbReference type="InterPro" id="IPR011604">
    <property type="entry name" value="PDDEXK-like_dom_sf"/>
</dbReference>
<dbReference type="Pfam" id="PF09588">
    <property type="entry name" value="YqaJ"/>
    <property type="match status" value="1"/>
</dbReference>
<sequence>MITSDSDYTDELFESSDESSLSDVEELNTIDIMTEQDWVDIYESIDILIVDMIEDNIVRISNSSMYKDIADGVMEILYETFPHVFEEVEDETLVQDLYYLVEQIVDVEFEQMNIPKRSLTMTIDTLEPMSVDNIQMLACKIDKLRNIPQPQQKTKEWYEFRFNLLSASNLWKVFGTEAQRNSLIYEKCKPLDTTMIEYVNTSTGGAMHWGVKYEPVTIMVYEDMYQTRVEEFGCVQHPKYEFIGASPDGINVDPTNMRYGRMIEIKNIVNREITGIPKKEYWTQTQMQMETCELELCDFVETRFKEHDTDSHFYDDTEHEYKGVILHFVERPEISEEGQDIPLYKPCAPTYVYKPMSIENTKEAVKMWIEQEKKERDSQNLALFNTIYWYMDEFSCVLIQRNHQWFAGAIHQIEELWNIVLKERIDGYEHRCAKKRKPNTIVSMSDVSNSYLTNISPKPSICLIRLDENGNVM</sequence>
<organism evidence="3">
    <name type="scientific">viral metagenome</name>
    <dbReference type="NCBI Taxonomy" id="1070528"/>
    <lineage>
        <taxon>unclassified sequences</taxon>
        <taxon>metagenomes</taxon>
        <taxon>organismal metagenomes</taxon>
    </lineage>
</organism>
<evidence type="ECO:0000256" key="1">
    <source>
        <dbReference type="SAM" id="MobiDB-lite"/>
    </source>
</evidence>
<evidence type="ECO:0000313" key="3">
    <source>
        <dbReference type="EMBL" id="QHT94713.1"/>
    </source>
</evidence>
<dbReference type="AlphaFoldDB" id="A0A6C0IT49"/>
<accession>A0A6C0IT49</accession>
<feature type="region of interest" description="Disordered" evidence="1">
    <location>
        <begin position="1"/>
        <end position="20"/>
    </location>
</feature>
<reference evidence="3" key="1">
    <citation type="journal article" date="2020" name="Nature">
        <title>Giant virus diversity and host interactions through global metagenomics.</title>
        <authorList>
            <person name="Schulz F."/>
            <person name="Roux S."/>
            <person name="Paez-Espino D."/>
            <person name="Jungbluth S."/>
            <person name="Walsh D.A."/>
            <person name="Denef V.J."/>
            <person name="McMahon K.D."/>
            <person name="Konstantinidis K.T."/>
            <person name="Eloe-Fadrosh E.A."/>
            <person name="Kyrpides N.C."/>
            <person name="Woyke T."/>
        </authorList>
    </citation>
    <scope>NUCLEOTIDE SEQUENCE</scope>
    <source>
        <strain evidence="3">GVMAG-M-3300024261-26</strain>
    </source>
</reference>